<name>A0AAV9UY72_9PEZI</name>
<dbReference type="InterPro" id="IPR036869">
    <property type="entry name" value="J_dom_sf"/>
</dbReference>
<protein>
    <submittedName>
        <fullName evidence="3">J domain-containing protein 1</fullName>
    </submittedName>
</protein>
<gene>
    <name evidence="3" type="primary">JID1</name>
    <name evidence="3" type="ORF">TWF696_006161</name>
</gene>
<keyword evidence="4" id="KW-1185">Reference proteome</keyword>
<dbReference type="Proteomes" id="UP001375240">
    <property type="component" value="Unassembled WGS sequence"/>
</dbReference>
<evidence type="ECO:0000256" key="1">
    <source>
        <dbReference type="SAM" id="SignalP"/>
    </source>
</evidence>
<reference evidence="3 4" key="1">
    <citation type="submission" date="2019-10" db="EMBL/GenBank/DDBJ databases">
        <authorList>
            <person name="Palmer J.M."/>
        </authorList>
    </citation>
    <scope>NUCLEOTIDE SEQUENCE [LARGE SCALE GENOMIC DNA]</scope>
    <source>
        <strain evidence="3 4">TWF696</strain>
    </source>
</reference>
<comment type="caution">
    <text evidence="3">The sequence shown here is derived from an EMBL/GenBank/DDBJ whole genome shotgun (WGS) entry which is preliminary data.</text>
</comment>
<organism evidence="3 4">
    <name type="scientific">Orbilia brochopaga</name>
    <dbReference type="NCBI Taxonomy" id="3140254"/>
    <lineage>
        <taxon>Eukaryota</taxon>
        <taxon>Fungi</taxon>
        <taxon>Dikarya</taxon>
        <taxon>Ascomycota</taxon>
        <taxon>Pezizomycotina</taxon>
        <taxon>Orbiliomycetes</taxon>
        <taxon>Orbiliales</taxon>
        <taxon>Orbiliaceae</taxon>
        <taxon>Orbilia</taxon>
    </lineage>
</organism>
<dbReference type="PROSITE" id="PS00636">
    <property type="entry name" value="DNAJ_1"/>
    <property type="match status" value="1"/>
</dbReference>
<dbReference type="AlphaFoldDB" id="A0AAV9UY72"/>
<sequence length="319" mass="35535">MYLARQSAAILPKCPLLAACASALLPAAADKPHPSAHPRPCCYSSTTSAPTSDDDAWPGHKPLSHLTPYEIFNQPKSSTYRKATFYRLVKLYHPDILPPASHPSARLSKATRTERFRLIVAANALLADPARKRAYDVHGIGWGTGNRWTDTHTPPHMRRSTADVYASGPWKRSPAGNATWEDWERWYRDEGMHTQSRGEDAADAAAAKTITTHSNFITVLLLLSFVGVAVQLIRADSYNSNFVERRDRRHREISSDLFRARRFGEAAAGKDERVQAFLRMRDPEGYGGGVEAVREERMRQLLPEGEVCLSGDLVGKDVD</sequence>
<feature type="chain" id="PRO_5043844138" evidence="1">
    <location>
        <begin position="30"/>
        <end position="319"/>
    </location>
</feature>
<dbReference type="EMBL" id="JAVHNQ010000004">
    <property type="protein sequence ID" value="KAK6349901.1"/>
    <property type="molecule type" value="Genomic_DNA"/>
</dbReference>
<evidence type="ECO:0000313" key="3">
    <source>
        <dbReference type="EMBL" id="KAK6349901.1"/>
    </source>
</evidence>
<keyword evidence="1" id="KW-0732">Signal</keyword>
<dbReference type="SUPFAM" id="SSF46565">
    <property type="entry name" value="Chaperone J-domain"/>
    <property type="match status" value="1"/>
</dbReference>
<dbReference type="CDD" id="cd06257">
    <property type="entry name" value="DnaJ"/>
    <property type="match status" value="1"/>
</dbReference>
<dbReference type="PROSITE" id="PS50076">
    <property type="entry name" value="DNAJ_2"/>
    <property type="match status" value="1"/>
</dbReference>
<accession>A0AAV9UY72</accession>
<feature type="signal peptide" evidence="1">
    <location>
        <begin position="1"/>
        <end position="29"/>
    </location>
</feature>
<dbReference type="Gene3D" id="1.10.287.110">
    <property type="entry name" value="DnaJ domain"/>
    <property type="match status" value="1"/>
</dbReference>
<evidence type="ECO:0000313" key="4">
    <source>
        <dbReference type="Proteomes" id="UP001375240"/>
    </source>
</evidence>
<proteinExistence type="predicted"/>
<feature type="domain" description="J" evidence="2">
    <location>
        <begin position="67"/>
        <end position="139"/>
    </location>
</feature>
<dbReference type="InterPro" id="IPR018253">
    <property type="entry name" value="DnaJ_domain_CS"/>
</dbReference>
<evidence type="ECO:0000259" key="2">
    <source>
        <dbReference type="PROSITE" id="PS50076"/>
    </source>
</evidence>
<dbReference type="InterPro" id="IPR001623">
    <property type="entry name" value="DnaJ_domain"/>
</dbReference>